<comment type="caution">
    <text evidence="1">The sequence shown here is derived from an EMBL/GenBank/DDBJ whole genome shotgun (WGS) entry which is preliminary data.</text>
</comment>
<reference evidence="1 2" key="1">
    <citation type="submission" date="2020-08" db="EMBL/GenBank/DDBJ databases">
        <title>Genome public.</title>
        <authorList>
            <person name="Liu C."/>
            <person name="Sun Q."/>
        </authorList>
    </citation>
    <scope>NUCLEOTIDE SEQUENCE [LARGE SCALE GENOMIC DNA]</scope>
    <source>
        <strain evidence="1 2">BX1</strain>
    </source>
</reference>
<dbReference type="EMBL" id="JACRTB010000013">
    <property type="protein sequence ID" value="MBC8576621.1"/>
    <property type="molecule type" value="Genomic_DNA"/>
</dbReference>
<dbReference type="Proteomes" id="UP000658131">
    <property type="component" value="Unassembled WGS sequence"/>
</dbReference>
<evidence type="ECO:0000313" key="2">
    <source>
        <dbReference type="Proteomes" id="UP000658131"/>
    </source>
</evidence>
<protein>
    <recommendedName>
        <fullName evidence="3">Ribbon-helix-helix protein CopG domain-containing protein</fullName>
    </recommendedName>
</protein>
<accession>A0ABR7NJN3</accession>
<dbReference type="CDD" id="cd21631">
    <property type="entry name" value="RHH_CopG_NikR-like"/>
    <property type="match status" value="1"/>
</dbReference>
<evidence type="ECO:0008006" key="3">
    <source>
        <dbReference type="Google" id="ProtNLM"/>
    </source>
</evidence>
<gene>
    <name evidence="1" type="ORF">H8717_09425</name>
</gene>
<organism evidence="1 2">
    <name type="scientific">Yanshouia hominis</name>
    <dbReference type="NCBI Taxonomy" id="2763673"/>
    <lineage>
        <taxon>Bacteria</taxon>
        <taxon>Bacillati</taxon>
        <taxon>Bacillota</taxon>
        <taxon>Clostridia</taxon>
        <taxon>Eubacteriales</taxon>
        <taxon>Oscillospiraceae</taxon>
        <taxon>Yanshouia</taxon>
    </lineage>
</organism>
<keyword evidence="2" id="KW-1185">Reference proteome</keyword>
<name>A0ABR7NJN3_9FIRM</name>
<evidence type="ECO:0000313" key="1">
    <source>
        <dbReference type="EMBL" id="MBC8576621.1"/>
    </source>
</evidence>
<sequence>MQKKSVYSIVLSDRVVEQVDALAYENGMSRSAMINHILAEQLSLTTPEQQMRSILSATEELLRSGGTLQLLPTLADGMLAVKAPVRFKYNPSVRYAVELRTTAQGISGELRAAARTQSESLTEALDRFFLLFSREAGLDAGQTHIENGRFTFRFLLPTTDTEAAAQQIAGLIQIIQRAMKCFFDAYPDQNECIRAVRSFVGHSKL</sequence>
<dbReference type="RefSeq" id="WP_262400128.1">
    <property type="nucleotide sequence ID" value="NZ_JACRTB010000013.1"/>
</dbReference>
<proteinExistence type="predicted"/>